<dbReference type="EMBL" id="CP045890">
    <property type="protein sequence ID" value="QQP56898.1"/>
    <property type="molecule type" value="Genomic_DNA"/>
</dbReference>
<evidence type="ECO:0000313" key="1">
    <source>
        <dbReference type="EMBL" id="QQP56898.1"/>
    </source>
</evidence>
<sequence length="97" mass="10464">MSDSSGSQRNTRAAILKLHAHGQNISQIANALGCTRKAVAVGINTGTADILKMIRNKTVRTCKLVEAVEGTIVERRGKTTVFGMAKEFNVSKCTMKE</sequence>
<gene>
    <name evidence="1" type="ORF">FKW44_001725</name>
</gene>
<dbReference type="Proteomes" id="UP000595437">
    <property type="component" value="Chromosome 1"/>
</dbReference>
<dbReference type="AlphaFoldDB" id="A0A7T8QVT3"/>
<keyword evidence="2" id="KW-1185">Reference proteome</keyword>
<protein>
    <submittedName>
        <fullName evidence="1">Uncharacterized protein</fullName>
    </submittedName>
</protein>
<reference evidence="2" key="1">
    <citation type="submission" date="2021-01" db="EMBL/GenBank/DDBJ databases">
        <title>Caligus Genome Assembly.</title>
        <authorList>
            <person name="Gallardo-Escarate C."/>
        </authorList>
    </citation>
    <scope>NUCLEOTIDE SEQUENCE [LARGE SCALE GENOMIC DNA]</scope>
</reference>
<accession>A0A7T8QVT3</accession>
<name>A0A7T8QVT3_CALRO</name>
<organism evidence="1 2">
    <name type="scientific">Caligus rogercresseyi</name>
    <name type="common">Sea louse</name>
    <dbReference type="NCBI Taxonomy" id="217165"/>
    <lineage>
        <taxon>Eukaryota</taxon>
        <taxon>Metazoa</taxon>
        <taxon>Ecdysozoa</taxon>
        <taxon>Arthropoda</taxon>
        <taxon>Crustacea</taxon>
        <taxon>Multicrustacea</taxon>
        <taxon>Hexanauplia</taxon>
        <taxon>Copepoda</taxon>
        <taxon>Siphonostomatoida</taxon>
        <taxon>Caligidae</taxon>
        <taxon>Caligus</taxon>
    </lineage>
</organism>
<evidence type="ECO:0000313" key="2">
    <source>
        <dbReference type="Proteomes" id="UP000595437"/>
    </source>
</evidence>
<proteinExistence type="predicted"/>